<evidence type="ECO:0000256" key="4">
    <source>
        <dbReference type="ARBA" id="ARBA00023012"/>
    </source>
</evidence>
<evidence type="ECO:0000256" key="2">
    <source>
        <dbReference type="ARBA" id="ARBA00022490"/>
    </source>
</evidence>
<keyword evidence="4" id="KW-0902">Two-component regulatory system</keyword>
<evidence type="ECO:0000313" key="12">
    <source>
        <dbReference type="EMBL" id="MEM5499231.1"/>
    </source>
</evidence>
<dbReference type="InterPro" id="IPR016032">
    <property type="entry name" value="Sig_transdc_resp-reg_C-effctor"/>
</dbReference>
<evidence type="ECO:0000256" key="9">
    <source>
        <dbReference type="PROSITE-ProRule" id="PRU01091"/>
    </source>
</evidence>
<dbReference type="RefSeq" id="WP_006990584.1">
    <property type="nucleotide sequence ID" value="NZ_JBBMQS010000012.1"/>
</dbReference>
<dbReference type="Pfam" id="PF00072">
    <property type="entry name" value="Response_reg"/>
    <property type="match status" value="1"/>
</dbReference>
<dbReference type="InterPro" id="IPR036388">
    <property type="entry name" value="WH-like_DNA-bd_sf"/>
</dbReference>
<dbReference type="EMBL" id="JBBMQS010000012">
    <property type="protein sequence ID" value="MEM5499231.1"/>
    <property type="molecule type" value="Genomic_DNA"/>
</dbReference>
<dbReference type="SUPFAM" id="SSF46894">
    <property type="entry name" value="C-terminal effector domain of the bipartite response regulators"/>
    <property type="match status" value="1"/>
</dbReference>
<sequence>MLEKSLLLIDDDQALTELLQEYLSAQGYTIHVASDGEAGLLAAKSGQHYDLIILDVMLPKVDGFEVLKRLRSTHVTPVLMLTAKGDDFDRILGLELGADDYLAKPFNHRELSARVKAIVRRVDIQAGLQGDKQKQNTIEIGDVELNIAAQTVACNTQQVELTGTEFAVLKLLMSCSPDLVPKHAISEQVLGRKLAAFDRSIDMHVSNLRKKLSQFSQQDKIKTHRGVGYVYLGEI</sequence>
<gene>
    <name evidence="12" type="ORF">WNY77_17600</name>
</gene>
<accession>A0ABU9SZC6</accession>
<dbReference type="Gene3D" id="1.10.10.10">
    <property type="entry name" value="Winged helix-like DNA-binding domain superfamily/Winged helix DNA-binding domain"/>
    <property type="match status" value="1"/>
</dbReference>
<keyword evidence="13" id="KW-1185">Reference proteome</keyword>
<reference evidence="12 13" key="1">
    <citation type="submission" date="2024-03" db="EMBL/GenBank/DDBJ databases">
        <title>Community enrichment and isolation of bacterial strains for fucoidan degradation.</title>
        <authorList>
            <person name="Sichert A."/>
        </authorList>
    </citation>
    <scope>NUCLEOTIDE SEQUENCE [LARGE SCALE GENOMIC DNA]</scope>
    <source>
        <strain evidence="12 13">AS12</strain>
    </source>
</reference>
<keyword evidence="5" id="KW-0805">Transcription regulation</keyword>
<feature type="domain" description="Response regulatory" evidence="10">
    <location>
        <begin position="5"/>
        <end position="119"/>
    </location>
</feature>
<dbReference type="PROSITE" id="PS50110">
    <property type="entry name" value="RESPONSE_REGULATORY"/>
    <property type="match status" value="1"/>
</dbReference>
<feature type="DNA-binding region" description="OmpR/PhoB-type" evidence="9">
    <location>
        <begin position="135"/>
        <end position="233"/>
    </location>
</feature>
<evidence type="ECO:0000256" key="5">
    <source>
        <dbReference type="ARBA" id="ARBA00023015"/>
    </source>
</evidence>
<dbReference type="CDD" id="cd00383">
    <property type="entry name" value="trans_reg_C"/>
    <property type="match status" value="1"/>
</dbReference>
<dbReference type="SMART" id="SM00862">
    <property type="entry name" value="Trans_reg_C"/>
    <property type="match status" value="1"/>
</dbReference>
<dbReference type="PANTHER" id="PTHR48111">
    <property type="entry name" value="REGULATOR OF RPOS"/>
    <property type="match status" value="1"/>
</dbReference>
<keyword evidence="3 8" id="KW-0597">Phosphoprotein</keyword>
<dbReference type="InterPro" id="IPR039420">
    <property type="entry name" value="WalR-like"/>
</dbReference>
<name>A0ABU9SZC6_9ALTE</name>
<evidence type="ECO:0000259" key="11">
    <source>
        <dbReference type="PROSITE" id="PS51755"/>
    </source>
</evidence>
<keyword evidence="7" id="KW-0804">Transcription</keyword>
<dbReference type="PROSITE" id="PS51755">
    <property type="entry name" value="OMPR_PHOB"/>
    <property type="match status" value="1"/>
</dbReference>
<dbReference type="CDD" id="cd17623">
    <property type="entry name" value="REC_OmpR_CpxR"/>
    <property type="match status" value="1"/>
</dbReference>
<feature type="domain" description="OmpR/PhoB-type" evidence="11">
    <location>
        <begin position="135"/>
        <end position="233"/>
    </location>
</feature>
<keyword evidence="2" id="KW-0963">Cytoplasm</keyword>
<evidence type="ECO:0000259" key="10">
    <source>
        <dbReference type="PROSITE" id="PS50110"/>
    </source>
</evidence>
<evidence type="ECO:0000256" key="7">
    <source>
        <dbReference type="ARBA" id="ARBA00023163"/>
    </source>
</evidence>
<dbReference type="Proteomes" id="UP001461163">
    <property type="component" value="Unassembled WGS sequence"/>
</dbReference>
<evidence type="ECO:0000256" key="1">
    <source>
        <dbReference type="ARBA" id="ARBA00004496"/>
    </source>
</evidence>
<keyword evidence="6 9" id="KW-0238">DNA-binding</keyword>
<feature type="modified residue" description="4-aspartylphosphate" evidence="8">
    <location>
        <position position="55"/>
    </location>
</feature>
<protein>
    <submittedName>
        <fullName evidence="12">Response regulator transcription factor</fullName>
    </submittedName>
</protein>
<dbReference type="SUPFAM" id="SSF52172">
    <property type="entry name" value="CheY-like"/>
    <property type="match status" value="1"/>
</dbReference>
<dbReference type="InterPro" id="IPR001789">
    <property type="entry name" value="Sig_transdc_resp-reg_receiver"/>
</dbReference>
<organism evidence="12 13">
    <name type="scientific">Paraglaciecola mesophila</name>
    <dbReference type="NCBI Taxonomy" id="197222"/>
    <lineage>
        <taxon>Bacteria</taxon>
        <taxon>Pseudomonadati</taxon>
        <taxon>Pseudomonadota</taxon>
        <taxon>Gammaproteobacteria</taxon>
        <taxon>Alteromonadales</taxon>
        <taxon>Alteromonadaceae</taxon>
        <taxon>Paraglaciecola</taxon>
    </lineage>
</organism>
<evidence type="ECO:0000256" key="3">
    <source>
        <dbReference type="ARBA" id="ARBA00022553"/>
    </source>
</evidence>
<dbReference type="SMART" id="SM00448">
    <property type="entry name" value="REC"/>
    <property type="match status" value="1"/>
</dbReference>
<dbReference type="InterPro" id="IPR001867">
    <property type="entry name" value="OmpR/PhoB-type_DNA-bd"/>
</dbReference>
<dbReference type="Pfam" id="PF00486">
    <property type="entry name" value="Trans_reg_C"/>
    <property type="match status" value="1"/>
</dbReference>
<comment type="caution">
    <text evidence="12">The sequence shown here is derived from an EMBL/GenBank/DDBJ whole genome shotgun (WGS) entry which is preliminary data.</text>
</comment>
<dbReference type="Gene3D" id="6.10.250.690">
    <property type="match status" value="1"/>
</dbReference>
<dbReference type="InterPro" id="IPR058124">
    <property type="entry name" value="CpxR-like_REC"/>
</dbReference>
<dbReference type="PANTHER" id="PTHR48111:SF39">
    <property type="entry name" value="TRANSCRIPTIONAL REGULATORY PROTEIN CPXR"/>
    <property type="match status" value="1"/>
</dbReference>
<evidence type="ECO:0000256" key="8">
    <source>
        <dbReference type="PROSITE-ProRule" id="PRU00169"/>
    </source>
</evidence>
<evidence type="ECO:0000313" key="13">
    <source>
        <dbReference type="Proteomes" id="UP001461163"/>
    </source>
</evidence>
<evidence type="ECO:0000256" key="6">
    <source>
        <dbReference type="ARBA" id="ARBA00023125"/>
    </source>
</evidence>
<proteinExistence type="predicted"/>
<dbReference type="InterPro" id="IPR011006">
    <property type="entry name" value="CheY-like_superfamily"/>
</dbReference>
<dbReference type="Gene3D" id="3.40.50.2300">
    <property type="match status" value="1"/>
</dbReference>
<comment type="subcellular location">
    <subcellularLocation>
        <location evidence="1">Cytoplasm</location>
    </subcellularLocation>
</comment>